<name>A0A928VV68_9CYAN</name>
<dbReference type="EMBL" id="JADEXQ010000127">
    <property type="protein sequence ID" value="MBE9032819.1"/>
    <property type="molecule type" value="Genomic_DNA"/>
</dbReference>
<dbReference type="InterPro" id="IPR021787">
    <property type="entry name" value="DUF3352"/>
</dbReference>
<evidence type="ECO:0000313" key="2">
    <source>
        <dbReference type="EMBL" id="MBE9032819.1"/>
    </source>
</evidence>
<feature type="compositionally biased region" description="Basic and acidic residues" evidence="1">
    <location>
        <begin position="605"/>
        <end position="615"/>
    </location>
</feature>
<gene>
    <name evidence="2" type="ORF">IQ266_24080</name>
</gene>
<dbReference type="Proteomes" id="UP000625316">
    <property type="component" value="Unassembled WGS sequence"/>
</dbReference>
<dbReference type="RefSeq" id="WP_264327638.1">
    <property type="nucleotide sequence ID" value="NZ_JADEXQ010000127.1"/>
</dbReference>
<proteinExistence type="predicted"/>
<reference evidence="2" key="1">
    <citation type="submission" date="2020-10" db="EMBL/GenBank/DDBJ databases">
        <authorList>
            <person name="Castelo-Branco R."/>
            <person name="Eusebio N."/>
            <person name="Adriana R."/>
            <person name="Vieira A."/>
            <person name="Brugerolle De Fraissinette N."/>
            <person name="Rezende De Castro R."/>
            <person name="Schneider M.P."/>
            <person name="Vasconcelos V."/>
            <person name="Leao P.N."/>
        </authorList>
    </citation>
    <scope>NUCLEOTIDE SEQUENCE</scope>
    <source>
        <strain evidence="2">LEGE 11480</strain>
    </source>
</reference>
<dbReference type="Pfam" id="PF11832">
    <property type="entry name" value="DUF3352"/>
    <property type="match status" value="1"/>
</dbReference>
<evidence type="ECO:0000256" key="1">
    <source>
        <dbReference type="SAM" id="MobiDB-lite"/>
    </source>
</evidence>
<sequence length="615" mass="68177">MTQTPLKPKSMKAKTRKFFKKSPLTAPIAGSLLLVASGATIFWLINRNTFTPGTLPVGANLIPQDALMVLTLNTDVQQWRQLRSFGTIKSQVALDNTLIGLRETVFKQNGIDYDKDIAPWVGPEVTIAQLSPQSELSTDDTAEVPSSLSPQPIVAVLPIGDPLRAREVLAKPKALPNRKWSERKYRNIKIREAQPQQAPAKSDKAAKVEPVQPLQLAVVDNRVLVVTNSARSMNQAIDSFRDSKKSLARTPGYANALGQIQQPVRPFLTLYRNVPGSITSAAQNFDRSIGKKNQEWIDQAQGWATVANLQEDGVELRNIAWLKPGSKRKFAVKNGAKSLHKKLPQSTLAMTSGGNFNQFWQDYRRDYITYPVQLFNPGLLKQGIRDSLGLDWEQDFLGWMKGEFAIAMVPMPGDAAKKMPIGIMALIKTNDRRLAEKTLKKLDDAMITRQRYRVAPGKFNNQPVVNWSDPTTGTTVTHGWMNDNVVFFSLGSPITGTFFPNVRGALSDQPKFRRTALDSLGQRKTDGNGFFFINVADVLKQPVLPPLLSWLKPYRDSAEAVQSIGMNAVTSSDRTLRFDAFVQLIKGANAGPLPKTKPKPSPKPQKTEKSKKPGE</sequence>
<feature type="region of interest" description="Disordered" evidence="1">
    <location>
        <begin position="589"/>
        <end position="615"/>
    </location>
</feature>
<comment type="caution">
    <text evidence="2">The sequence shown here is derived from an EMBL/GenBank/DDBJ whole genome shotgun (WGS) entry which is preliminary data.</text>
</comment>
<accession>A0A928VV68</accession>
<dbReference type="AlphaFoldDB" id="A0A928VV68"/>
<keyword evidence="3" id="KW-1185">Reference proteome</keyword>
<protein>
    <submittedName>
        <fullName evidence="2">DUF3352 domain-containing protein</fullName>
    </submittedName>
</protein>
<organism evidence="2 3">
    <name type="scientific">Romeriopsis navalis LEGE 11480</name>
    <dbReference type="NCBI Taxonomy" id="2777977"/>
    <lineage>
        <taxon>Bacteria</taxon>
        <taxon>Bacillati</taxon>
        <taxon>Cyanobacteriota</taxon>
        <taxon>Cyanophyceae</taxon>
        <taxon>Leptolyngbyales</taxon>
        <taxon>Leptolyngbyaceae</taxon>
        <taxon>Romeriopsis</taxon>
        <taxon>Romeriopsis navalis</taxon>
    </lineage>
</organism>
<evidence type="ECO:0000313" key="3">
    <source>
        <dbReference type="Proteomes" id="UP000625316"/>
    </source>
</evidence>